<dbReference type="AlphaFoldDB" id="A0A380FZE5"/>
<dbReference type="EC" id="5.1.1.1" evidence="7"/>
<dbReference type="SMART" id="SM01005">
    <property type="entry name" value="Ala_racemase_C"/>
    <property type="match status" value="1"/>
</dbReference>
<evidence type="ECO:0000259" key="6">
    <source>
        <dbReference type="SMART" id="SM01005"/>
    </source>
</evidence>
<organism evidence="7 9">
    <name type="scientific">Staphylococcus petrasii</name>
    <dbReference type="NCBI Taxonomy" id="1276936"/>
    <lineage>
        <taxon>Bacteria</taxon>
        <taxon>Bacillati</taxon>
        <taxon>Bacillota</taxon>
        <taxon>Bacilli</taxon>
        <taxon>Bacillales</taxon>
        <taxon>Staphylococcaceae</taxon>
        <taxon>Staphylococcus</taxon>
    </lineage>
</organism>
<dbReference type="SUPFAM" id="SSF50621">
    <property type="entry name" value="Alanine racemase C-terminal domain-like"/>
    <property type="match status" value="1"/>
</dbReference>
<dbReference type="PRINTS" id="PR00992">
    <property type="entry name" value="ALARACEMASE"/>
</dbReference>
<evidence type="ECO:0000313" key="8">
    <source>
        <dbReference type="EMBL" id="TGE19521.1"/>
    </source>
</evidence>
<dbReference type="Proteomes" id="UP000254047">
    <property type="component" value="Unassembled WGS sequence"/>
</dbReference>
<evidence type="ECO:0000313" key="10">
    <source>
        <dbReference type="Proteomes" id="UP000297598"/>
    </source>
</evidence>
<gene>
    <name evidence="7" type="primary">alr2</name>
    <name evidence="8" type="ORF">BJR09_00750</name>
    <name evidence="7" type="ORF">NCTC13830_01658</name>
</gene>
<evidence type="ECO:0000256" key="1">
    <source>
        <dbReference type="ARBA" id="ARBA00001933"/>
    </source>
</evidence>
<dbReference type="Proteomes" id="UP000297598">
    <property type="component" value="Unassembled WGS sequence"/>
</dbReference>
<accession>A0A380FZE5</accession>
<dbReference type="Pfam" id="PF00842">
    <property type="entry name" value="Ala_racemase_C"/>
    <property type="match status" value="1"/>
</dbReference>
<feature type="domain" description="Alanine racemase C-terminal" evidence="6">
    <location>
        <begin position="236"/>
        <end position="358"/>
    </location>
</feature>
<evidence type="ECO:0000256" key="4">
    <source>
        <dbReference type="PIRSR" id="PIRSR600821-50"/>
    </source>
</evidence>
<keyword evidence="10" id="KW-1185">Reference proteome</keyword>
<dbReference type="InterPro" id="IPR000821">
    <property type="entry name" value="Ala_racemase"/>
</dbReference>
<dbReference type="InterPro" id="IPR001608">
    <property type="entry name" value="Ala_racemase_N"/>
</dbReference>
<feature type="binding site" evidence="5">
    <location>
        <position position="122"/>
    </location>
    <ligand>
        <name>substrate</name>
    </ligand>
</feature>
<proteinExistence type="predicted"/>
<feature type="binding site" evidence="5">
    <location>
        <position position="304"/>
    </location>
    <ligand>
        <name>substrate</name>
    </ligand>
</feature>
<sequence length="358" mass="41307">MTATWSVDSEAFYQNAVKVKNNNSIMAVVKNNAYHYGLEFAVKQFSRAGITTFSTTSLKEAVRIRKLVPKATIFLMNAVYDFDTVRDNQIQMTLPSLEYYYKYKEELHDIKVHLEFENLLHRSGFKTLEEIKEVLEDNHNNSNPRKMVISGLWTHFGYADEFDVPEYGFERKAWLNVVNTLLDEGYQFDMIHAQNSASYYREGQTLLPHHTHARVGIALYGSRPYSKLEEKIIQQSLTVKGNVIQVREVNEGDYCGYSFAYEATRNKTQLAVVDVGYGDGILKSRAKHEALINGKRYPIRALMMSHMFVEVDDEVHAQDEVILYNNDIRIDEYTFKGVGANSEQLSAMNHDSLIKEYR</sequence>
<dbReference type="GO" id="GO:0009252">
    <property type="term" value="P:peptidoglycan biosynthetic process"/>
    <property type="evidence" value="ECO:0007669"/>
    <property type="project" value="TreeGrafter"/>
</dbReference>
<dbReference type="OrthoDB" id="9813814at2"/>
<dbReference type="Gene3D" id="3.20.20.10">
    <property type="entry name" value="Alanine racemase"/>
    <property type="match status" value="1"/>
</dbReference>
<keyword evidence="3 7" id="KW-0413">Isomerase</keyword>
<evidence type="ECO:0000313" key="7">
    <source>
        <dbReference type="EMBL" id="SUM44259.1"/>
    </source>
</evidence>
<dbReference type="RefSeq" id="WP_103298050.1">
    <property type="nucleotide sequence ID" value="NZ_PPQT01000056.1"/>
</dbReference>
<comment type="cofactor">
    <cofactor evidence="1 4">
        <name>pyridoxal 5'-phosphate</name>
        <dbReference type="ChEBI" id="CHEBI:597326"/>
    </cofactor>
</comment>
<dbReference type="GO" id="GO:0030632">
    <property type="term" value="P:D-alanine biosynthetic process"/>
    <property type="evidence" value="ECO:0007669"/>
    <property type="project" value="TreeGrafter"/>
</dbReference>
<dbReference type="PANTHER" id="PTHR30511">
    <property type="entry name" value="ALANINE RACEMASE"/>
    <property type="match status" value="1"/>
</dbReference>
<dbReference type="InterPro" id="IPR009006">
    <property type="entry name" value="Ala_racemase/Decarboxylase_C"/>
</dbReference>
<dbReference type="GO" id="GO:0030170">
    <property type="term" value="F:pyridoxal phosphate binding"/>
    <property type="evidence" value="ECO:0007669"/>
    <property type="project" value="TreeGrafter"/>
</dbReference>
<evidence type="ECO:0000313" key="9">
    <source>
        <dbReference type="Proteomes" id="UP000254047"/>
    </source>
</evidence>
<evidence type="ECO:0000256" key="5">
    <source>
        <dbReference type="PIRSR" id="PIRSR600821-52"/>
    </source>
</evidence>
<reference evidence="7 9" key="1">
    <citation type="submission" date="2018-06" db="EMBL/GenBank/DDBJ databases">
        <authorList>
            <consortium name="Pathogen Informatics"/>
            <person name="Doyle S."/>
        </authorList>
    </citation>
    <scope>NUCLEOTIDE SEQUENCE [LARGE SCALE GENOMIC DNA]</scope>
    <source>
        <strain evidence="7 9">NCTC13830</strain>
    </source>
</reference>
<dbReference type="EMBL" id="UHDO01000001">
    <property type="protein sequence ID" value="SUM44259.1"/>
    <property type="molecule type" value="Genomic_DNA"/>
</dbReference>
<dbReference type="InterPro" id="IPR011079">
    <property type="entry name" value="Ala_racemase_C"/>
</dbReference>
<dbReference type="InterPro" id="IPR029066">
    <property type="entry name" value="PLP-binding_barrel"/>
</dbReference>
<dbReference type="Gene3D" id="2.40.37.10">
    <property type="entry name" value="Lyase, Ornithine Decarboxylase, Chain A, domain 1"/>
    <property type="match status" value="1"/>
</dbReference>
<dbReference type="Pfam" id="PF01168">
    <property type="entry name" value="Ala_racemase_N"/>
    <property type="match status" value="1"/>
</dbReference>
<reference evidence="8 10" key="2">
    <citation type="submission" date="2019-04" db="EMBL/GenBank/DDBJ databases">
        <title>Genomic characterization of Staphylococcus petrasii strains.</title>
        <authorList>
            <person name="Vrbovska V."/>
            <person name="Kovarovic V."/>
            <person name="Maslanova I."/>
            <person name="Indrakova A."/>
            <person name="Petras P."/>
            <person name="Sedo O."/>
            <person name="Svec P."/>
            <person name="Fisarova L."/>
            <person name="Sedlacek I."/>
            <person name="Doskar J."/>
            <person name="Pantucek R."/>
        </authorList>
    </citation>
    <scope>NUCLEOTIDE SEQUENCE [LARGE SCALE GENOMIC DNA]</scope>
    <source>
        <strain evidence="8 10">P5404</strain>
    </source>
</reference>
<dbReference type="SUPFAM" id="SSF51419">
    <property type="entry name" value="PLP-binding barrel"/>
    <property type="match status" value="1"/>
</dbReference>
<dbReference type="EMBL" id="SRLS01000001">
    <property type="protein sequence ID" value="TGE19521.1"/>
    <property type="molecule type" value="Genomic_DNA"/>
</dbReference>
<evidence type="ECO:0000256" key="3">
    <source>
        <dbReference type="ARBA" id="ARBA00023235"/>
    </source>
</evidence>
<dbReference type="GO" id="GO:0008784">
    <property type="term" value="F:alanine racemase activity"/>
    <property type="evidence" value="ECO:0007669"/>
    <property type="project" value="UniProtKB-EC"/>
</dbReference>
<feature type="modified residue" description="N6-(pyridoxal phosphate)lysine" evidence="4">
    <location>
        <position position="30"/>
    </location>
</feature>
<protein>
    <submittedName>
        <fullName evidence="7">Alanine racemase</fullName>
        <ecNumber evidence="7">5.1.1.1</ecNumber>
    </submittedName>
</protein>
<keyword evidence="2 4" id="KW-0663">Pyridoxal phosphate</keyword>
<evidence type="ECO:0000256" key="2">
    <source>
        <dbReference type="ARBA" id="ARBA00022898"/>
    </source>
</evidence>
<name>A0A380FZE5_9STAP</name>
<dbReference type="GO" id="GO:0005829">
    <property type="term" value="C:cytosol"/>
    <property type="evidence" value="ECO:0007669"/>
    <property type="project" value="TreeGrafter"/>
</dbReference>
<dbReference type="PANTHER" id="PTHR30511:SF0">
    <property type="entry name" value="ALANINE RACEMASE, CATABOLIC-RELATED"/>
    <property type="match status" value="1"/>
</dbReference>